<keyword evidence="14" id="KW-0137">Centromere</keyword>
<evidence type="ECO:0000256" key="14">
    <source>
        <dbReference type="ARBA" id="ARBA00023328"/>
    </source>
</evidence>
<feature type="domain" description="Shugoshin N-terminal coiled-coil" evidence="18">
    <location>
        <begin position="540"/>
        <end position="583"/>
    </location>
</feature>
<dbReference type="GO" id="GO:0051301">
    <property type="term" value="P:cell division"/>
    <property type="evidence" value="ECO:0007669"/>
    <property type="project" value="UniProtKB-KW"/>
</dbReference>
<evidence type="ECO:0000256" key="12">
    <source>
        <dbReference type="ARBA" id="ARBA00023054"/>
    </source>
</evidence>
<evidence type="ECO:0000259" key="17">
    <source>
        <dbReference type="Pfam" id="PF07557"/>
    </source>
</evidence>
<keyword evidence="6" id="KW-0132">Cell division</keyword>
<dbReference type="Pfam" id="PF07558">
    <property type="entry name" value="Shugoshin_N"/>
    <property type="match status" value="1"/>
</dbReference>
<feature type="region of interest" description="Disordered" evidence="16">
    <location>
        <begin position="928"/>
        <end position="995"/>
    </location>
</feature>
<evidence type="ECO:0000313" key="19">
    <source>
        <dbReference type="EMBL" id="OAL67003.1"/>
    </source>
</evidence>
<evidence type="ECO:0000256" key="16">
    <source>
        <dbReference type="SAM" id="MobiDB-lite"/>
    </source>
</evidence>
<evidence type="ECO:0000313" key="20">
    <source>
        <dbReference type="Proteomes" id="UP000243015"/>
    </source>
</evidence>
<dbReference type="InterPro" id="IPR050364">
    <property type="entry name" value="Cytochrome_P450_fung"/>
</dbReference>
<keyword evidence="5" id="KW-0349">Heme</keyword>
<keyword evidence="9" id="KW-0560">Oxidoreductase</keyword>
<feature type="compositionally biased region" description="Basic and acidic residues" evidence="16">
    <location>
        <begin position="879"/>
        <end position="894"/>
    </location>
</feature>
<name>A0A178F5X4_TRIRU</name>
<evidence type="ECO:0000256" key="1">
    <source>
        <dbReference type="ARBA" id="ARBA00004584"/>
    </source>
</evidence>
<comment type="similarity">
    <text evidence="2">Belongs to the cytochrome P450 family.</text>
</comment>
<evidence type="ECO:0000256" key="7">
    <source>
        <dbReference type="ARBA" id="ARBA00022723"/>
    </source>
</evidence>
<feature type="domain" description="Shugoshin C-terminal" evidence="17">
    <location>
        <begin position="969"/>
        <end position="992"/>
    </location>
</feature>
<feature type="region of interest" description="Disordered" evidence="16">
    <location>
        <begin position="718"/>
        <end position="908"/>
    </location>
</feature>
<comment type="pathway">
    <text evidence="15">Aromatic compound metabolism; phenylacetate degradation.</text>
</comment>
<keyword evidence="8" id="KW-0159">Chromosome partition</keyword>
<feature type="region of interest" description="Disordered" evidence="16">
    <location>
        <begin position="632"/>
        <end position="652"/>
    </location>
</feature>
<dbReference type="Gene3D" id="1.10.630.10">
    <property type="entry name" value="Cytochrome P450"/>
    <property type="match status" value="1"/>
</dbReference>
<dbReference type="Pfam" id="PF07557">
    <property type="entry name" value="Shugoshin_C"/>
    <property type="match status" value="1"/>
</dbReference>
<dbReference type="PANTHER" id="PTHR46300">
    <property type="entry name" value="P450, PUTATIVE (EUROFUNG)-RELATED-RELATED"/>
    <property type="match status" value="1"/>
</dbReference>
<dbReference type="InterPro" id="IPR011515">
    <property type="entry name" value="Shugoshin_C"/>
</dbReference>
<evidence type="ECO:0000256" key="2">
    <source>
        <dbReference type="ARBA" id="ARBA00010617"/>
    </source>
</evidence>
<evidence type="ECO:0000256" key="8">
    <source>
        <dbReference type="ARBA" id="ARBA00022829"/>
    </source>
</evidence>
<reference evidence="19 20" key="1">
    <citation type="submission" date="2016-05" db="EMBL/GenBank/DDBJ databases">
        <title>Genome sequencing of Trichophyton rubrum CMCC(F)T1i isolated from hair.</title>
        <authorList>
            <person name="Zhan P."/>
            <person name="Tao Y."/>
            <person name="Liu W."/>
        </authorList>
    </citation>
    <scope>NUCLEOTIDE SEQUENCE [LARGE SCALE GENOMIC DNA]</scope>
    <source>
        <strain evidence="20">CMCC(F)T1i</strain>
    </source>
</reference>
<keyword evidence="10" id="KW-0408">Iron</keyword>
<dbReference type="VEuPathDB" id="FungiDB:TERG_04682"/>
<dbReference type="GO" id="GO:0005506">
    <property type="term" value="F:iron ion binding"/>
    <property type="evidence" value="ECO:0007669"/>
    <property type="project" value="InterPro"/>
</dbReference>
<dbReference type="GO" id="GO:0020037">
    <property type="term" value="F:heme binding"/>
    <property type="evidence" value="ECO:0007669"/>
    <property type="project" value="InterPro"/>
</dbReference>
<evidence type="ECO:0000259" key="18">
    <source>
        <dbReference type="Pfam" id="PF07558"/>
    </source>
</evidence>
<dbReference type="InterPro" id="IPR036396">
    <property type="entry name" value="Cyt_P450_sf"/>
</dbReference>
<keyword evidence="11" id="KW-0503">Monooxygenase</keyword>
<evidence type="ECO:0000256" key="15">
    <source>
        <dbReference type="ARBA" id="ARBA00060591"/>
    </source>
</evidence>
<dbReference type="InterPro" id="IPR001128">
    <property type="entry name" value="Cyt_P450"/>
</dbReference>
<evidence type="ECO:0000256" key="5">
    <source>
        <dbReference type="ARBA" id="ARBA00022617"/>
    </source>
</evidence>
<comment type="subcellular location">
    <subcellularLocation>
        <location evidence="1">Chromosome</location>
        <location evidence="1">Centromere</location>
    </subcellularLocation>
</comment>
<accession>A0A178F5X4</accession>
<feature type="compositionally biased region" description="Basic and acidic residues" evidence="16">
    <location>
        <begin position="940"/>
        <end position="954"/>
    </location>
</feature>
<feature type="region of interest" description="Disordered" evidence="16">
    <location>
        <begin position="1008"/>
        <end position="1114"/>
    </location>
</feature>
<dbReference type="PANTHER" id="PTHR46300:SF9">
    <property type="entry name" value="P450, PUTATIVE-RELATED"/>
    <property type="match status" value="1"/>
</dbReference>
<proteinExistence type="inferred from homology"/>
<dbReference type="SUPFAM" id="SSF48264">
    <property type="entry name" value="Cytochrome P450"/>
    <property type="match status" value="1"/>
</dbReference>
<keyword evidence="12" id="KW-0175">Coiled coil</keyword>
<comment type="caution">
    <text evidence="19">The sequence shown here is derived from an EMBL/GenBank/DDBJ whole genome shotgun (WGS) entry which is preliminary data.</text>
</comment>
<keyword evidence="4" id="KW-0158">Chromosome</keyword>
<dbReference type="Proteomes" id="UP000243015">
    <property type="component" value="Unassembled WGS sequence"/>
</dbReference>
<evidence type="ECO:0000256" key="11">
    <source>
        <dbReference type="ARBA" id="ARBA00023033"/>
    </source>
</evidence>
<dbReference type="GO" id="GO:0045132">
    <property type="term" value="P:meiotic chromosome segregation"/>
    <property type="evidence" value="ECO:0007669"/>
    <property type="project" value="InterPro"/>
</dbReference>
<organism evidence="19 20">
    <name type="scientific">Trichophyton rubrum</name>
    <name type="common">Athlete's foot fungus</name>
    <name type="synonym">Epidermophyton rubrum</name>
    <dbReference type="NCBI Taxonomy" id="5551"/>
    <lineage>
        <taxon>Eukaryota</taxon>
        <taxon>Fungi</taxon>
        <taxon>Dikarya</taxon>
        <taxon>Ascomycota</taxon>
        <taxon>Pezizomycotina</taxon>
        <taxon>Eurotiomycetes</taxon>
        <taxon>Eurotiomycetidae</taxon>
        <taxon>Onygenales</taxon>
        <taxon>Arthrodermataceae</taxon>
        <taxon>Trichophyton</taxon>
    </lineage>
</organism>
<dbReference type="PRINTS" id="PR00463">
    <property type="entry name" value="EP450I"/>
</dbReference>
<protein>
    <submittedName>
        <fullName evidence="19">Shugoshin family protein</fullName>
    </submittedName>
</protein>
<dbReference type="AlphaFoldDB" id="A0A178F5X4"/>
<dbReference type="InterPro" id="IPR002401">
    <property type="entry name" value="Cyt_P450_E_grp-I"/>
</dbReference>
<feature type="compositionally biased region" description="Basic and acidic residues" evidence="16">
    <location>
        <begin position="643"/>
        <end position="652"/>
    </location>
</feature>
<dbReference type="Pfam" id="PF00067">
    <property type="entry name" value="p450"/>
    <property type="match status" value="1"/>
</dbReference>
<sequence length="1114" mass="125192">MVFAKTFSNLVDYPLESLLILSCVLSTVYILSNEFVRYMARIKGFKGPPGLLMIGNLEQIQENAAEQYRQWSAEYGPVYQIQLGNIPIIVVNTAASAKTLFSQNSQALSSRPEFYTFHKVVSNTAGTTIGTSPYSESLKRRRKGAAAALNKPSVQSYVGHLDLETKDFIAELLKYGHAGNTAIDPMVMIQRLSLSLALTLNWGVRMASQEEELFKEITHVEDEISRFRSTTGNLQDYIPLLRLNPFNFGSKKAAEMRDRRDKYLQHLNAGLEERMAKNEHQPCIQANIMLDEDAKLNKEELTSISLTMLSGGLDTLTTLIAWSIALFSQRPDIQDKAADAIKEFYSQDQPLCDAVDDQKCEYIVALGKECLRYFTVLRLALPRTSIKDITYEGKVIPKGTVFFLNAWACNMDPYIWTDPEVFRPERWIERPEAPLFTYGLGYQLLQSKSIIINHPFNKETEKQNTSVENKYSSLVIIVYRLIPGACCSRRDDKVPVTEEGNIAVARLLGIISIAKLRPRARLVMARLNDLPTTLDSIESLKRRFIRQNREIARANSVQSIRIRTLEAEISHLLAENITLREGIISANNELQQYRTGSHLEKRLNSLRERFESGLGELTALVKDLNKLPSQSCENNAPALKENQPQKETETKRITPRNLLRLSEDNGLFDDGNCLPAIPEDKAYAPEVDEEPEEEEMPQMDDVIGQVQSMDNVDVVVKEPDADAPPNEQEEPPMPCPTNENSVADVLRKVRPVNTRPKRRDSSLVETLISKKDVDTGNDDAVSATAGSKRKFDAHESENLPQAKQQKDDFQYTLTKKNPNKLPGDIGIGTENEPGLLSMGKEGMKNSAEPVKSRKALEPKNVNLNPRSTVKKVAHNNVASEKRNSSGRRKTEGGRNPRRKASDLPLNAKAKVIVDEGVIHLDKPIEIALDDQSEDNVSSEIHVDRASSLDKHLQSEDESTSAIGQQAQRSRPSRRSRGPVNYAEPSLRGKMRRPTEELVDAVADYAIKRLSRSNNDHIDGVEAGLPSKSGVKKSLPQIYDQDSLEKDLEVVEQSNYFSSDDDTDTDGTWPNREQRHRSMRAPTPDPSIRPVRYSRRNSSHPNYRLDMNPLAHGPV</sequence>
<comment type="similarity">
    <text evidence="3">Belongs to the shugoshin family.</text>
</comment>
<evidence type="ECO:0000256" key="6">
    <source>
        <dbReference type="ARBA" id="ARBA00022618"/>
    </source>
</evidence>
<evidence type="ECO:0000256" key="4">
    <source>
        <dbReference type="ARBA" id="ARBA00022454"/>
    </source>
</evidence>
<evidence type="ECO:0000256" key="13">
    <source>
        <dbReference type="ARBA" id="ARBA00023306"/>
    </source>
</evidence>
<dbReference type="InterPro" id="IPR011516">
    <property type="entry name" value="Shugoshin_N"/>
</dbReference>
<dbReference type="GO" id="GO:0005634">
    <property type="term" value="C:nucleus"/>
    <property type="evidence" value="ECO:0007669"/>
    <property type="project" value="InterPro"/>
</dbReference>
<dbReference type="FunFam" id="1.10.630.10:FF:000072">
    <property type="entry name" value="3-hydroxyphenylacetate 6 hydroxylase"/>
    <property type="match status" value="1"/>
</dbReference>
<gene>
    <name evidence="19" type="ORF">A7C99_2402</name>
</gene>
<evidence type="ECO:0000256" key="3">
    <source>
        <dbReference type="ARBA" id="ARBA00010845"/>
    </source>
</evidence>
<dbReference type="GO" id="GO:0004497">
    <property type="term" value="F:monooxygenase activity"/>
    <property type="evidence" value="ECO:0007669"/>
    <property type="project" value="UniProtKB-KW"/>
</dbReference>
<evidence type="ECO:0000256" key="9">
    <source>
        <dbReference type="ARBA" id="ARBA00023002"/>
    </source>
</evidence>
<keyword evidence="13" id="KW-0131">Cell cycle</keyword>
<keyword evidence="7" id="KW-0479">Metal-binding</keyword>
<dbReference type="GO" id="GO:0000779">
    <property type="term" value="C:condensed chromosome, centromeric region"/>
    <property type="evidence" value="ECO:0007669"/>
    <property type="project" value="UniProtKB-ARBA"/>
</dbReference>
<dbReference type="EMBL" id="LHPM01000012">
    <property type="protein sequence ID" value="OAL67003.1"/>
    <property type="molecule type" value="Genomic_DNA"/>
</dbReference>
<evidence type="ECO:0000256" key="10">
    <source>
        <dbReference type="ARBA" id="ARBA00023004"/>
    </source>
</evidence>
<dbReference type="GO" id="GO:0016705">
    <property type="term" value="F:oxidoreductase activity, acting on paired donors, with incorporation or reduction of molecular oxygen"/>
    <property type="evidence" value="ECO:0007669"/>
    <property type="project" value="InterPro"/>
</dbReference>
<dbReference type="VEuPathDB" id="FungiDB:TERG_04684"/>